<protein>
    <submittedName>
        <fullName evidence="2">Uncharacterized protein</fullName>
    </submittedName>
</protein>
<evidence type="ECO:0000313" key="2">
    <source>
        <dbReference type="EMBL" id="GFX98358.1"/>
    </source>
</evidence>
<dbReference type="Proteomes" id="UP000887159">
    <property type="component" value="Unassembled WGS sequence"/>
</dbReference>
<sequence>MQKTRFQMLYDDEIVTFVQEESDLVDDEADEDEDNNNKESSKGPSNAEMFSTLETAMERYEQQSEWRPTPLLLLKRIKRHCTKIMKVYNGVDSDPGEGMDVYKRTVPLWQVSILNSHRATSPLTRSVEEEEKWEALPPPGCSSKFRWNRAESYCLTMLKATDNH</sequence>
<gene>
    <name evidence="2" type="ORF">TNCV_4001271</name>
</gene>
<reference evidence="2" key="1">
    <citation type="submission" date="2020-08" db="EMBL/GenBank/DDBJ databases">
        <title>Multicomponent nature underlies the extraordinary mechanical properties of spider dragline silk.</title>
        <authorList>
            <person name="Kono N."/>
            <person name="Nakamura H."/>
            <person name="Mori M."/>
            <person name="Yoshida Y."/>
            <person name="Ohtoshi R."/>
            <person name="Malay A.D."/>
            <person name="Moran D.A.P."/>
            <person name="Tomita M."/>
            <person name="Numata K."/>
            <person name="Arakawa K."/>
        </authorList>
    </citation>
    <scope>NUCLEOTIDE SEQUENCE</scope>
</reference>
<name>A0A8X6V8H6_TRICX</name>
<evidence type="ECO:0000313" key="3">
    <source>
        <dbReference type="Proteomes" id="UP000887159"/>
    </source>
</evidence>
<evidence type="ECO:0000256" key="1">
    <source>
        <dbReference type="SAM" id="MobiDB-lite"/>
    </source>
</evidence>
<dbReference type="AlphaFoldDB" id="A0A8X6V8H6"/>
<feature type="region of interest" description="Disordered" evidence="1">
    <location>
        <begin position="21"/>
        <end position="47"/>
    </location>
</feature>
<proteinExistence type="predicted"/>
<dbReference type="EMBL" id="BMAU01021202">
    <property type="protein sequence ID" value="GFX98358.1"/>
    <property type="molecule type" value="Genomic_DNA"/>
</dbReference>
<keyword evidence="3" id="KW-1185">Reference proteome</keyword>
<comment type="caution">
    <text evidence="2">The sequence shown here is derived from an EMBL/GenBank/DDBJ whole genome shotgun (WGS) entry which is preliminary data.</text>
</comment>
<organism evidence="2 3">
    <name type="scientific">Trichonephila clavipes</name>
    <name type="common">Golden silk orbweaver</name>
    <name type="synonym">Nephila clavipes</name>
    <dbReference type="NCBI Taxonomy" id="2585209"/>
    <lineage>
        <taxon>Eukaryota</taxon>
        <taxon>Metazoa</taxon>
        <taxon>Ecdysozoa</taxon>
        <taxon>Arthropoda</taxon>
        <taxon>Chelicerata</taxon>
        <taxon>Arachnida</taxon>
        <taxon>Araneae</taxon>
        <taxon>Araneomorphae</taxon>
        <taxon>Entelegynae</taxon>
        <taxon>Araneoidea</taxon>
        <taxon>Nephilidae</taxon>
        <taxon>Trichonephila</taxon>
    </lineage>
</organism>
<feature type="compositionally biased region" description="Acidic residues" evidence="1">
    <location>
        <begin position="21"/>
        <end position="34"/>
    </location>
</feature>
<accession>A0A8X6V8H6</accession>